<protein>
    <submittedName>
        <fullName evidence="3">Oidioi.mRNA.OKI2018_I69.PAR.g10627.t1.cds</fullName>
    </submittedName>
</protein>
<evidence type="ECO:0000313" key="4">
    <source>
        <dbReference type="Proteomes" id="UP001158576"/>
    </source>
</evidence>
<keyword evidence="4" id="KW-1185">Reference proteome</keyword>
<dbReference type="Proteomes" id="UP001158576">
    <property type="component" value="Chromosome PAR"/>
</dbReference>
<gene>
    <name evidence="3" type="ORF">OKIOD_LOCUS2185</name>
</gene>
<dbReference type="PANTHER" id="PTHR12922">
    <property type="entry name" value="UBIQUINONE BIOSYNTHESIS PROTEIN"/>
    <property type="match status" value="1"/>
</dbReference>
<evidence type="ECO:0000256" key="2">
    <source>
        <dbReference type="SAM" id="Phobius"/>
    </source>
</evidence>
<keyword evidence="2" id="KW-0472">Membrane</keyword>
<dbReference type="Pfam" id="PF05019">
    <property type="entry name" value="Coq4"/>
    <property type="match status" value="1"/>
</dbReference>
<keyword evidence="1" id="KW-0831">Ubiquinone biosynthesis</keyword>
<dbReference type="PANTHER" id="PTHR12922:SF7">
    <property type="entry name" value="UBIQUINONE BIOSYNTHESIS PROTEIN COQ4 HOMOLOG, MITOCHONDRIAL"/>
    <property type="match status" value="1"/>
</dbReference>
<keyword evidence="2" id="KW-1133">Transmembrane helix</keyword>
<accession>A0ABN7RRT1</accession>
<evidence type="ECO:0000256" key="1">
    <source>
        <dbReference type="ARBA" id="ARBA00022688"/>
    </source>
</evidence>
<evidence type="ECO:0000313" key="3">
    <source>
        <dbReference type="EMBL" id="CAG5084383.1"/>
    </source>
</evidence>
<proteinExistence type="predicted"/>
<feature type="transmembrane region" description="Helical" evidence="2">
    <location>
        <begin position="165"/>
        <end position="186"/>
    </location>
</feature>
<dbReference type="EMBL" id="OU015568">
    <property type="protein sequence ID" value="CAG5084383.1"/>
    <property type="molecule type" value="Genomic_DNA"/>
</dbReference>
<name>A0ABN7RRT1_OIKDI</name>
<sequence length="235" mass="26429">MLSAQKRNLSLVQRGILAVGCGITAVRDPYRYDCVAYATEATTLPSQLDQVRTRILSTEEGNRLLESKPVINSSTVDFDALKNLPSQTLGHEYQAMLERQKISPDTRVPVKYVEDEDQAMFRQVARNSLRASGRTSLTKTSKRSVGMDLGMYNVSYKWGAYQDPVFTAMFQTVSLGFLVFIFYHSFYDGDHHLPGRGSVIRPKFQHQMDALYLNEELGLPSPHTPSAAPAEEEEE</sequence>
<dbReference type="InterPro" id="IPR007715">
    <property type="entry name" value="Coq4"/>
</dbReference>
<organism evidence="3 4">
    <name type="scientific">Oikopleura dioica</name>
    <name type="common">Tunicate</name>
    <dbReference type="NCBI Taxonomy" id="34765"/>
    <lineage>
        <taxon>Eukaryota</taxon>
        <taxon>Metazoa</taxon>
        <taxon>Chordata</taxon>
        <taxon>Tunicata</taxon>
        <taxon>Appendicularia</taxon>
        <taxon>Copelata</taxon>
        <taxon>Oikopleuridae</taxon>
        <taxon>Oikopleura</taxon>
    </lineage>
</organism>
<keyword evidence="2" id="KW-0812">Transmembrane</keyword>
<reference evidence="3 4" key="1">
    <citation type="submission" date="2021-04" db="EMBL/GenBank/DDBJ databases">
        <authorList>
            <person name="Bliznina A."/>
        </authorList>
    </citation>
    <scope>NUCLEOTIDE SEQUENCE [LARGE SCALE GENOMIC DNA]</scope>
</reference>